<accession>A0A2C9ZNR6</accession>
<evidence type="ECO:0000313" key="7">
    <source>
        <dbReference type="EMBL" id="OUD05059.1"/>
    </source>
</evidence>
<dbReference type="Gene3D" id="3.30.565.10">
    <property type="entry name" value="Histidine kinase-like ATPase, C-terminal domain"/>
    <property type="match status" value="1"/>
</dbReference>
<dbReference type="PANTHER" id="PTHR24421:SF10">
    <property type="entry name" value="NITRATE_NITRITE SENSOR PROTEIN NARQ"/>
    <property type="match status" value="1"/>
</dbReference>
<keyword evidence="5" id="KW-0902">Two-component regulatory system</keyword>
<dbReference type="EMBL" id="NGFN01000002">
    <property type="protein sequence ID" value="OUD05059.1"/>
    <property type="molecule type" value="Genomic_DNA"/>
</dbReference>
<reference evidence="7 8" key="1">
    <citation type="submission" date="2017-05" db="EMBL/GenBank/DDBJ databases">
        <title>Biotechnological potential of actinobacteria isolated from South African environments.</title>
        <authorList>
            <person name="Le Roes-Hill M."/>
            <person name="Prins A."/>
            <person name="Durrell K.A."/>
        </authorList>
    </citation>
    <scope>NUCLEOTIDE SEQUENCE [LARGE SCALE GENOMIC DNA]</scope>
    <source>
        <strain evidence="7 8">HMC13</strain>
    </source>
</reference>
<evidence type="ECO:0000256" key="5">
    <source>
        <dbReference type="ARBA" id="ARBA00023012"/>
    </source>
</evidence>
<dbReference type="GO" id="GO:0000160">
    <property type="term" value="P:phosphorelay signal transduction system"/>
    <property type="evidence" value="ECO:0007669"/>
    <property type="project" value="UniProtKB-KW"/>
</dbReference>
<dbReference type="AlphaFoldDB" id="A0A2C9ZNR6"/>
<dbReference type="InterPro" id="IPR036890">
    <property type="entry name" value="HATPase_C_sf"/>
</dbReference>
<evidence type="ECO:0000256" key="6">
    <source>
        <dbReference type="SAM" id="MobiDB-lite"/>
    </source>
</evidence>
<feature type="region of interest" description="Disordered" evidence="6">
    <location>
        <begin position="79"/>
        <end position="107"/>
    </location>
</feature>
<evidence type="ECO:0000256" key="3">
    <source>
        <dbReference type="ARBA" id="ARBA00022679"/>
    </source>
</evidence>
<evidence type="ECO:0000256" key="4">
    <source>
        <dbReference type="ARBA" id="ARBA00022777"/>
    </source>
</evidence>
<dbReference type="CDD" id="cd16917">
    <property type="entry name" value="HATPase_UhpB-NarQ-NarX-like"/>
    <property type="match status" value="1"/>
</dbReference>
<gene>
    <name evidence="7" type="ORF">CA983_00620</name>
</gene>
<dbReference type="SUPFAM" id="SSF55874">
    <property type="entry name" value="ATPase domain of HSP90 chaperone/DNA topoisomerase II/histidine kinase"/>
    <property type="match status" value="1"/>
</dbReference>
<feature type="compositionally biased region" description="Polar residues" evidence="6">
    <location>
        <begin position="84"/>
        <end position="98"/>
    </location>
</feature>
<keyword evidence="4" id="KW-0418">Kinase</keyword>
<name>A0A2C9ZNR6_9ACTN</name>
<protein>
    <recommendedName>
        <fullName evidence="2">histidine kinase</fullName>
        <ecNumber evidence="2">2.7.13.3</ecNumber>
    </recommendedName>
</protein>
<sequence>MHKHGATAEADLLVDYAPDALRIRITNLLHTGPSPVPAAAGTGHGLTGMRERAHAVGGSFRAGADPDSRFRLDVRLPLPEAASPTETHTAGRSGTTLPATAVPGRPG</sequence>
<organism evidence="7 8">
    <name type="scientific">Streptomyces swartbergensis</name>
    <dbReference type="NCBI Taxonomy" id="487165"/>
    <lineage>
        <taxon>Bacteria</taxon>
        <taxon>Bacillati</taxon>
        <taxon>Actinomycetota</taxon>
        <taxon>Actinomycetes</taxon>
        <taxon>Kitasatosporales</taxon>
        <taxon>Streptomycetaceae</taxon>
        <taxon>Streptomyces</taxon>
    </lineage>
</organism>
<comment type="catalytic activity">
    <reaction evidence="1">
        <text>ATP + protein L-histidine = ADP + protein N-phospho-L-histidine.</text>
        <dbReference type="EC" id="2.7.13.3"/>
    </reaction>
</comment>
<dbReference type="InterPro" id="IPR050482">
    <property type="entry name" value="Sensor_HK_TwoCompSys"/>
</dbReference>
<dbReference type="EC" id="2.7.13.3" evidence="2"/>
<evidence type="ECO:0000256" key="1">
    <source>
        <dbReference type="ARBA" id="ARBA00000085"/>
    </source>
</evidence>
<comment type="caution">
    <text evidence="7">The sequence shown here is derived from an EMBL/GenBank/DDBJ whole genome shotgun (WGS) entry which is preliminary data.</text>
</comment>
<proteinExistence type="predicted"/>
<keyword evidence="8" id="KW-1185">Reference proteome</keyword>
<evidence type="ECO:0000256" key="2">
    <source>
        <dbReference type="ARBA" id="ARBA00012438"/>
    </source>
</evidence>
<dbReference type="RefSeq" id="WP_086598877.1">
    <property type="nucleotide sequence ID" value="NZ_NGFN01000002.1"/>
</dbReference>
<dbReference type="PANTHER" id="PTHR24421">
    <property type="entry name" value="NITRATE/NITRITE SENSOR PROTEIN NARX-RELATED"/>
    <property type="match status" value="1"/>
</dbReference>
<dbReference type="Proteomes" id="UP000195105">
    <property type="component" value="Unassembled WGS sequence"/>
</dbReference>
<evidence type="ECO:0000313" key="8">
    <source>
        <dbReference type="Proteomes" id="UP000195105"/>
    </source>
</evidence>
<keyword evidence="3" id="KW-0808">Transferase</keyword>
<dbReference type="GO" id="GO:0004673">
    <property type="term" value="F:protein histidine kinase activity"/>
    <property type="evidence" value="ECO:0007669"/>
    <property type="project" value="UniProtKB-EC"/>
</dbReference>